<feature type="domain" description="TIR" evidence="6">
    <location>
        <begin position="21"/>
        <end position="182"/>
    </location>
</feature>
<feature type="transmembrane region" description="Helical" evidence="5">
    <location>
        <begin position="628"/>
        <end position="652"/>
    </location>
</feature>
<dbReference type="Proteomes" id="UP001172457">
    <property type="component" value="Chromosome 4"/>
</dbReference>
<dbReference type="PANTHER" id="PTHR11017:SF271">
    <property type="entry name" value="DISEASE RESISTANCE PROTEIN (TIR-NBS-LRR CLASS) FAMILY"/>
    <property type="match status" value="1"/>
</dbReference>
<feature type="transmembrane region" description="Helical" evidence="5">
    <location>
        <begin position="658"/>
        <end position="691"/>
    </location>
</feature>
<protein>
    <recommendedName>
        <fullName evidence="6">TIR domain-containing protein</fullName>
    </recommendedName>
</protein>
<evidence type="ECO:0000256" key="1">
    <source>
        <dbReference type="ARBA" id="ARBA00022614"/>
    </source>
</evidence>
<evidence type="ECO:0000313" key="8">
    <source>
        <dbReference type="Proteomes" id="UP001172457"/>
    </source>
</evidence>
<dbReference type="GO" id="GO:0043531">
    <property type="term" value="F:ADP binding"/>
    <property type="evidence" value="ECO:0007669"/>
    <property type="project" value="InterPro"/>
</dbReference>
<dbReference type="SUPFAM" id="SSF46785">
    <property type="entry name" value="Winged helix' DNA-binding domain"/>
    <property type="match status" value="1"/>
</dbReference>
<dbReference type="GO" id="GO:0007165">
    <property type="term" value="P:signal transduction"/>
    <property type="evidence" value="ECO:0007669"/>
    <property type="project" value="InterPro"/>
</dbReference>
<dbReference type="SUPFAM" id="SSF52540">
    <property type="entry name" value="P-loop containing nucleoside triphosphate hydrolases"/>
    <property type="match status" value="1"/>
</dbReference>
<dbReference type="SUPFAM" id="SSF52200">
    <property type="entry name" value="Toll/Interleukin receptor TIR domain"/>
    <property type="match status" value="1"/>
</dbReference>
<evidence type="ECO:0000256" key="3">
    <source>
        <dbReference type="ARBA" id="ARBA00022821"/>
    </source>
</evidence>
<dbReference type="InterPro" id="IPR044974">
    <property type="entry name" value="Disease_R_plants"/>
</dbReference>
<evidence type="ECO:0000313" key="7">
    <source>
        <dbReference type="EMBL" id="KAJ9554585.1"/>
    </source>
</evidence>
<dbReference type="InterPro" id="IPR036390">
    <property type="entry name" value="WH_DNA-bd_sf"/>
</dbReference>
<accession>A0AA38WJH9</accession>
<evidence type="ECO:0000256" key="2">
    <source>
        <dbReference type="ARBA" id="ARBA00022737"/>
    </source>
</evidence>
<dbReference type="FunFam" id="3.40.50.10140:FF:000007">
    <property type="entry name" value="Disease resistance protein (TIR-NBS-LRR class)"/>
    <property type="match status" value="1"/>
</dbReference>
<dbReference type="InterPro" id="IPR002182">
    <property type="entry name" value="NB-ARC"/>
</dbReference>
<keyword evidence="8" id="KW-1185">Reference proteome</keyword>
<dbReference type="Gene3D" id="3.40.50.10140">
    <property type="entry name" value="Toll/interleukin-1 receptor homology (TIR) domain"/>
    <property type="match status" value="1"/>
</dbReference>
<dbReference type="InterPro" id="IPR027417">
    <property type="entry name" value="P-loop_NTPase"/>
</dbReference>
<dbReference type="GO" id="GO:0006952">
    <property type="term" value="P:defense response"/>
    <property type="evidence" value="ECO:0007669"/>
    <property type="project" value="UniProtKB-KW"/>
</dbReference>
<evidence type="ECO:0000259" key="6">
    <source>
        <dbReference type="PROSITE" id="PS50104"/>
    </source>
</evidence>
<dbReference type="PANTHER" id="PTHR11017">
    <property type="entry name" value="LEUCINE-RICH REPEAT-CONTAINING PROTEIN"/>
    <property type="match status" value="1"/>
</dbReference>
<proteinExistence type="predicted"/>
<dbReference type="EMBL" id="JARYMX010000004">
    <property type="protein sequence ID" value="KAJ9554585.1"/>
    <property type="molecule type" value="Genomic_DNA"/>
</dbReference>
<dbReference type="Pfam" id="PF23282">
    <property type="entry name" value="WHD_ROQ1"/>
    <property type="match status" value="1"/>
</dbReference>
<keyword evidence="5" id="KW-1133">Transmembrane helix</keyword>
<keyword evidence="5" id="KW-0472">Membrane</keyword>
<name>A0AA38WJH9_9ASTR</name>
<dbReference type="InterPro" id="IPR058192">
    <property type="entry name" value="WHD_ROQ1-like"/>
</dbReference>
<dbReference type="SMART" id="SM00255">
    <property type="entry name" value="TIR"/>
    <property type="match status" value="1"/>
</dbReference>
<dbReference type="Pfam" id="PF01582">
    <property type="entry name" value="TIR"/>
    <property type="match status" value="1"/>
</dbReference>
<dbReference type="InterPro" id="IPR035897">
    <property type="entry name" value="Toll_tir_struct_dom_sf"/>
</dbReference>
<dbReference type="Pfam" id="PF00931">
    <property type="entry name" value="NB-ARC"/>
    <property type="match status" value="1"/>
</dbReference>
<dbReference type="InterPro" id="IPR042197">
    <property type="entry name" value="Apaf_helical"/>
</dbReference>
<evidence type="ECO:0000256" key="5">
    <source>
        <dbReference type="SAM" id="Phobius"/>
    </source>
</evidence>
<dbReference type="PRINTS" id="PR00364">
    <property type="entry name" value="DISEASERSIST"/>
</dbReference>
<sequence>MASSSSSSHSTPPSSSSPQSLKYDVFLSFRGTDTRNAFVDHLYSTFVRNGIDTYKDDETLPRGETVGPALLTAIESSRIAVIVFSENYADSSWCLDELAHIMKCKNERGQIVIPVFYHIDPSEVRKQKGKYGEALAKYESENRNVESWRKALADVGSISGHVANGPETKFIKEIVDTISNILHVAISSDNEDLVGIGDRLQDLKSKMQMESDGVVMVGIWGLGGGGKTTLASALYDEISSKFDGSCFIRDVREKSSKDSLEILQDRVLSLVLKQKEMEVVGDVGRSIKSRFRRKKVLMVLDDVDHVNQLKALAGSHNWFGEGSRIIITTRDENVLNAHKVNVTYNISLLNDDEAYKLFCKHALGHARHMEDYEMLSKDVVSRAGGLPLALKVLGSFLCGKNTSEWTSALARLKDIPESDIVERLKISYDGLKPMEKELFLDIACFFRGEKKGWFMEILDACGFHPTIGVKVLIEKALITVSKEGKFEMHDLIEEMAHYIVQGENPRNPEKHSRIWDDDALNIIAVDSMKENDIVEALYISFYYGECPPSLPKAVANMKELRLILFYGYEATSFPRDFQPMNLCYLGLVECSLKQLWNGYKKTRLVVHFPSLFIFHFFKYVVTTAVTVAFVAAVVVASALIAVAAAATAVAVASAAMALALTVAAAVVAVALAEMVVASAAVTVVAAVGLRWQRWGWRWGRRW</sequence>
<keyword evidence="4" id="KW-0520">NAD</keyword>
<dbReference type="PROSITE" id="PS50104">
    <property type="entry name" value="TIR"/>
    <property type="match status" value="1"/>
</dbReference>
<reference evidence="7" key="1">
    <citation type="submission" date="2023-03" db="EMBL/GenBank/DDBJ databases">
        <title>Chromosome-scale reference genome and RAD-based genetic map of yellow starthistle (Centaurea solstitialis) reveal putative structural variation and QTLs associated with invader traits.</title>
        <authorList>
            <person name="Reatini B."/>
            <person name="Cang F.A."/>
            <person name="Jiang Q."/>
            <person name="Mckibben M.T.W."/>
            <person name="Barker M.S."/>
            <person name="Rieseberg L.H."/>
            <person name="Dlugosch K.M."/>
        </authorList>
    </citation>
    <scope>NUCLEOTIDE SEQUENCE</scope>
    <source>
        <strain evidence="7">CAN-66</strain>
        <tissue evidence="7">Leaf</tissue>
    </source>
</reference>
<keyword evidence="2" id="KW-0677">Repeat</keyword>
<dbReference type="Gene3D" id="3.40.50.300">
    <property type="entry name" value="P-loop containing nucleotide triphosphate hydrolases"/>
    <property type="match status" value="1"/>
</dbReference>
<comment type="caution">
    <text evidence="7">The sequence shown here is derived from an EMBL/GenBank/DDBJ whole genome shotgun (WGS) entry which is preliminary data.</text>
</comment>
<gene>
    <name evidence="7" type="ORF">OSB04_018630</name>
</gene>
<keyword evidence="3" id="KW-0611">Plant defense</keyword>
<dbReference type="InterPro" id="IPR000157">
    <property type="entry name" value="TIR_dom"/>
</dbReference>
<keyword evidence="1" id="KW-0433">Leucine-rich repeat</keyword>
<evidence type="ECO:0000256" key="4">
    <source>
        <dbReference type="ARBA" id="ARBA00023027"/>
    </source>
</evidence>
<dbReference type="Gene3D" id="1.10.8.430">
    <property type="entry name" value="Helical domain of apoptotic protease-activating factors"/>
    <property type="match status" value="1"/>
</dbReference>
<dbReference type="AlphaFoldDB" id="A0AA38WJH9"/>
<organism evidence="7 8">
    <name type="scientific">Centaurea solstitialis</name>
    <name type="common">yellow star-thistle</name>
    <dbReference type="NCBI Taxonomy" id="347529"/>
    <lineage>
        <taxon>Eukaryota</taxon>
        <taxon>Viridiplantae</taxon>
        <taxon>Streptophyta</taxon>
        <taxon>Embryophyta</taxon>
        <taxon>Tracheophyta</taxon>
        <taxon>Spermatophyta</taxon>
        <taxon>Magnoliopsida</taxon>
        <taxon>eudicotyledons</taxon>
        <taxon>Gunneridae</taxon>
        <taxon>Pentapetalae</taxon>
        <taxon>asterids</taxon>
        <taxon>campanulids</taxon>
        <taxon>Asterales</taxon>
        <taxon>Asteraceae</taxon>
        <taxon>Carduoideae</taxon>
        <taxon>Cardueae</taxon>
        <taxon>Centaureinae</taxon>
        <taxon>Centaurea</taxon>
    </lineage>
</organism>
<keyword evidence="5" id="KW-0812">Transmembrane</keyword>